<reference evidence="3 4" key="1">
    <citation type="submission" date="2023-07" db="EMBL/GenBank/DDBJ databases">
        <title>Genomic Encyclopedia of Type Strains, Phase IV (KMG-IV): sequencing the most valuable type-strain genomes for metagenomic binning, comparative biology and taxonomic classification.</title>
        <authorList>
            <person name="Goeker M."/>
        </authorList>
    </citation>
    <scope>NUCLEOTIDE SEQUENCE [LARGE SCALE GENOMIC DNA]</scope>
    <source>
        <strain evidence="3 4">DSM 4006</strain>
    </source>
</reference>
<evidence type="ECO:0000313" key="4">
    <source>
        <dbReference type="Proteomes" id="UP001232973"/>
    </source>
</evidence>
<name>A0ABT9XKF9_9BACL</name>
<proteinExistence type="predicted"/>
<gene>
    <name evidence="3" type="ORF">J2S03_002492</name>
</gene>
<keyword evidence="4" id="KW-1185">Reference proteome</keyword>
<dbReference type="PROSITE" id="PS50965">
    <property type="entry name" value="NERD"/>
    <property type="match status" value="1"/>
</dbReference>
<feature type="domain" description="NERD" evidence="2">
    <location>
        <begin position="63"/>
        <end position="176"/>
    </location>
</feature>
<dbReference type="EMBL" id="JAUSTP010000021">
    <property type="protein sequence ID" value="MDQ0190625.1"/>
    <property type="molecule type" value="Genomic_DNA"/>
</dbReference>
<evidence type="ECO:0000256" key="1">
    <source>
        <dbReference type="SAM" id="Phobius"/>
    </source>
</evidence>
<evidence type="ECO:0000313" key="3">
    <source>
        <dbReference type="EMBL" id="MDQ0190625.1"/>
    </source>
</evidence>
<keyword evidence="1" id="KW-1133">Transmembrane helix</keyword>
<protein>
    <recommendedName>
        <fullName evidence="2">NERD domain-containing protein</fullName>
    </recommendedName>
</protein>
<dbReference type="InterPro" id="IPR011528">
    <property type="entry name" value="NERD"/>
</dbReference>
<feature type="transmembrane region" description="Helical" evidence="1">
    <location>
        <begin position="20"/>
        <end position="40"/>
    </location>
</feature>
<accession>A0ABT9XKF9</accession>
<keyword evidence="1" id="KW-0472">Membrane</keyword>
<comment type="caution">
    <text evidence="3">The sequence shown here is derived from an EMBL/GenBank/DDBJ whole genome shotgun (WGS) entry which is preliminary data.</text>
</comment>
<dbReference type="Pfam" id="PF08378">
    <property type="entry name" value="NERD"/>
    <property type="match status" value="1"/>
</dbReference>
<dbReference type="Proteomes" id="UP001232973">
    <property type="component" value="Unassembled WGS sequence"/>
</dbReference>
<evidence type="ECO:0000259" key="2">
    <source>
        <dbReference type="PROSITE" id="PS50965"/>
    </source>
</evidence>
<keyword evidence="1" id="KW-0812">Transmembrane</keyword>
<organism evidence="3 4">
    <name type="scientific">Alicyclobacillus cycloheptanicus</name>
    <dbReference type="NCBI Taxonomy" id="1457"/>
    <lineage>
        <taxon>Bacteria</taxon>
        <taxon>Bacillati</taxon>
        <taxon>Bacillota</taxon>
        <taxon>Bacilli</taxon>
        <taxon>Bacillales</taxon>
        <taxon>Alicyclobacillaceae</taxon>
        <taxon>Alicyclobacillus</taxon>
    </lineage>
</organism>
<dbReference type="RefSeq" id="WP_274456594.1">
    <property type="nucleotide sequence ID" value="NZ_CP067097.1"/>
</dbReference>
<sequence>MDNAQQAMLHSYQAAVAQQNIEFLLFGVLMLAALVILAKYRPSRHGKPRRKARTGRIPVDNNYGDAGEHMVQHQLHFLGRDYVVFNDIVLEGGGQRQQIDHLVVGPAGVYHIETKHWSEQVAFDRNGMQHRKNGVLTEDSDPTVQMDRHDYVVRSVLTEHGIHADVIGIICFSHPRCELHGSSPRYATIKLDRLLATIKAHRPRRLLNPHEVQRIATILERRSQPTPVGYGQW</sequence>